<evidence type="ECO:0000313" key="1">
    <source>
        <dbReference type="EnsemblMetazoa" id="PPAI006965-PA"/>
    </source>
</evidence>
<proteinExistence type="predicted"/>
<dbReference type="VEuPathDB" id="VectorBase:PPAI006965"/>
<sequence length="243" mass="28313">INHTEAVKRLKISTTQEYLKLQEELLQIEDANEDMVKIIELKKKFEDVINRDREGELLMIENVELIPILEYFAVKVLLDDEDDRIINKSFFLTSKYSSPNEMKMILIKNDQFRQDLEDFKKMTSGGRLTEISESYQSFATDLRSLDKMKKMKIMDLLHTKYENIGNAEKYDAKHENIQRNGPILTQALSSALLNPDGTLKEAGFNTLEAFKGNLKKISQILWSNMENMSRYNLELIDYRSAVD</sequence>
<keyword evidence="2" id="KW-1185">Reference proteome</keyword>
<dbReference type="EnsemblMetazoa" id="PPAI006965-RA">
    <property type="protein sequence ID" value="PPAI006965-PA"/>
    <property type="gene ID" value="PPAI006965"/>
</dbReference>
<dbReference type="Proteomes" id="UP000092462">
    <property type="component" value="Unassembled WGS sequence"/>
</dbReference>
<organism evidence="1 2">
    <name type="scientific">Phlebotomus papatasi</name>
    <name type="common">Sandfly</name>
    <dbReference type="NCBI Taxonomy" id="29031"/>
    <lineage>
        <taxon>Eukaryota</taxon>
        <taxon>Metazoa</taxon>
        <taxon>Ecdysozoa</taxon>
        <taxon>Arthropoda</taxon>
        <taxon>Hexapoda</taxon>
        <taxon>Insecta</taxon>
        <taxon>Pterygota</taxon>
        <taxon>Neoptera</taxon>
        <taxon>Endopterygota</taxon>
        <taxon>Diptera</taxon>
        <taxon>Nematocera</taxon>
        <taxon>Psychodoidea</taxon>
        <taxon>Psychodidae</taxon>
        <taxon>Phlebotomus</taxon>
        <taxon>Phlebotomus</taxon>
    </lineage>
</organism>
<dbReference type="VEuPathDB" id="VectorBase:PPAPM1_005156"/>
<name>A0A1B0DG04_PHLPP</name>
<dbReference type="EMBL" id="AJVK01059187">
    <property type="status" value="NOT_ANNOTATED_CDS"/>
    <property type="molecule type" value="Genomic_DNA"/>
</dbReference>
<reference evidence="1" key="1">
    <citation type="submission" date="2022-08" db="UniProtKB">
        <authorList>
            <consortium name="EnsemblMetazoa"/>
        </authorList>
    </citation>
    <scope>IDENTIFICATION</scope>
    <source>
        <strain evidence="1">Israel</strain>
    </source>
</reference>
<dbReference type="AlphaFoldDB" id="A0A1B0DG04"/>
<accession>A0A1B0DG04</accession>
<protein>
    <submittedName>
        <fullName evidence="1">Uncharacterized protein</fullName>
    </submittedName>
</protein>
<evidence type="ECO:0000313" key="2">
    <source>
        <dbReference type="Proteomes" id="UP000092462"/>
    </source>
</evidence>